<dbReference type="EC" id="1.8.4.11" evidence="4"/>
<dbReference type="HAMAP" id="MF_01401">
    <property type="entry name" value="MsrA"/>
    <property type="match status" value="1"/>
</dbReference>
<comment type="function">
    <text evidence="4">Has an important function as a repair enzyme for proteins that have been inactivated by oxidation. Catalyzes the reversible oxidation-reduction of methionine sulfoxide in proteins to methionine.</text>
</comment>
<evidence type="ECO:0000259" key="5">
    <source>
        <dbReference type="Pfam" id="PF01625"/>
    </source>
</evidence>
<comment type="caution">
    <text evidence="6">The sequence shown here is derived from an EMBL/GenBank/DDBJ whole genome shotgun (WGS) entry which is preliminary data.</text>
</comment>
<feature type="domain" description="Peptide methionine sulphoxide reductase MsrA" evidence="5">
    <location>
        <begin position="3"/>
        <end position="153"/>
    </location>
</feature>
<protein>
    <recommendedName>
        <fullName evidence="4">Peptide methionine sulfoxide reductase MsrA</fullName>
        <shortName evidence="4">Protein-methionine-S-oxide reductase</shortName>
        <ecNumber evidence="4">1.8.4.11</ecNumber>
    </recommendedName>
    <alternativeName>
        <fullName evidence="4">Peptide-methionine (S)-S-oxide reductase</fullName>
        <shortName evidence="4">Peptide Met(O) reductase</shortName>
    </alternativeName>
</protein>
<dbReference type="EMBL" id="BAAAFR010000002">
    <property type="protein sequence ID" value="GAA0316093.1"/>
    <property type="molecule type" value="Genomic_DNA"/>
</dbReference>
<evidence type="ECO:0000256" key="2">
    <source>
        <dbReference type="ARBA" id="ARBA00047806"/>
    </source>
</evidence>
<evidence type="ECO:0000256" key="4">
    <source>
        <dbReference type="HAMAP-Rule" id="MF_01401"/>
    </source>
</evidence>
<dbReference type="PANTHER" id="PTHR43774:SF1">
    <property type="entry name" value="PEPTIDE METHIONINE SULFOXIDE REDUCTASE MSRA 2"/>
    <property type="match status" value="1"/>
</dbReference>
<accession>A0ABN0VSA8</accession>
<evidence type="ECO:0000256" key="1">
    <source>
        <dbReference type="ARBA" id="ARBA00023002"/>
    </source>
</evidence>
<comment type="catalytic activity">
    <reaction evidence="2 4">
        <text>L-methionyl-[protein] + [thioredoxin]-disulfide + H2O = L-methionyl-(S)-S-oxide-[protein] + [thioredoxin]-dithiol</text>
        <dbReference type="Rhea" id="RHEA:14217"/>
        <dbReference type="Rhea" id="RHEA-COMP:10698"/>
        <dbReference type="Rhea" id="RHEA-COMP:10700"/>
        <dbReference type="Rhea" id="RHEA-COMP:12313"/>
        <dbReference type="Rhea" id="RHEA-COMP:12315"/>
        <dbReference type="ChEBI" id="CHEBI:15377"/>
        <dbReference type="ChEBI" id="CHEBI:16044"/>
        <dbReference type="ChEBI" id="CHEBI:29950"/>
        <dbReference type="ChEBI" id="CHEBI:44120"/>
        <dbReference type="ChEBI" id="CHEBI:50058"/>
        <dbReference type="EC" id="1.8.4.11"/>
    </reaction>
</comment>
<evidence type="ECO:0000313" key="6">
    <source>
        <dbReference type="EMBL" id="GAA0316093.1"/>
    </source>
</evidence>
<reference evidence="6 7" key="1">
    <citation type="journal article" date="2019" name="Int. J. Syst. Evol. Microbiol.">
        <title>The Global Catalogue of Microorganisms (GCM) 10K type strain sequencing project: providing services to taxonomists for standard genome sequencing and annotation.</title>
        <authorList>
            <consortium name="The Broad Institute Genomics Platform"/>
            <consortium name="The Broad Institute Genome Sequencing Center for Infectious Disease"/>
            <person name="Wu L."/>
            <person name="Ma J."/>
        </authorList>
    </citation>
    <scope>NUCLEOTIDE SEQUENCE [LARGE SCALE GENOMIC DNA]</scope>
    <source>
        <strain evidence="6 7">JCM 16343</strain>
    </source>
</reference>
<name>A0ABN0VSA8_9GAMM</name>
<dbReference type="Proteomes" id="UP001501787">
    <property type="component" value="Unassembled WGS sequence"/>
</dbReference>
<dbReference type="PANTHER" id="PTHR43774">
    <property type="entry name" value="PEPTIDE METHIONINE SULFOXIDE REDUCTASE"/>
    <property type="match status" value="1"/>
</dbReference>
<dbReference type="Pfam" id="PF01625">
    <property type="entry name" value="PMSR"/>
    <property type="match status" value="1"/>
</dbReference>
<evidence type="ECO:0000256" key="3">
    <source>
        <dbReference type="ARBA" id="ARBA00048782"/>
    </source>
</evidence>
<dbReference type="InterPro" id="IPR002569">
    <property type="entry name" value="Met_Sox_Rdtase_MsrA_dom"/>
</dbReference>
<evidence type="ECO:0000313" key="7">
    <source>
        <dbReference type="Proteomes" id="UP001501787"/>
    </source>
</evidence>
<proteinExistence type="inferred from homology"/>
<dbReference type="InterPro" id="IPR036509">
    <property type="entry name" value="Met_Sox_Rdtase_MsrA_sf"/>
</dbReference>
<dbReference type="NCBIfam" id="TIGR00401">
    <property type="entry name" value="msrA"/>
    <property type="match status" value="1"/>
</dbReference>
<comment type="similarity">
    <text evidence="4">Belongs to the MsrA Met sulfoxide reductase family.</text>
</comment>
<keyword evidence="7" id="KW-1185">Reference proteome</keyword>
<keyword evidence="1 4" id="KW-0560">Oxidoreductase</keyword>
<dbReference type="RefSeq" id="WP_201504716.1">
    <property type="nucleotide sequence ID" value="NZ_BAAAFR010000002.1"/>
</dbReference>
<gene>
    <name evidence="4 6" type="primary">msrA</name>
    <name evidence="6" type="ORF">GCM10009129_11760</name>
</gene>
<organism evidence="6 7">
    <name type="scientific">Psychrobacter aestuarii</name>
    <dbReference type="NCBI Taxonomy" id="556327"/>
    <lineage>
        <taxon>Bacteria</taxon>
        <taxon>Pseudomonadati</taxon>
        <taxon>Pseudomonadota</taxon>
        <taxon>Gammaproteobacteria</taxon>
        <taxon>Moraxellales</taxon>
        <taxon>Moraxellaceae</taxon>
        <taxon>Psychrobacter</taxon>
    </lineage>
</organism>
<dbReference type="SUPFAM" id="SSF55068">
    <property type="entry name" value="Peptide methionine sulfoxide reductase"/>
    <property type="match status" value="1"/>
</dbReference>
<sequence>MQTIILGGGCFWCTESVFLSLKGVDSVTSGYMGGDAATANYQAVCGGDTGHIEVIKIDFDADVIPLEVILDAFFATHDPTTKDRQGNDVGSQYRSVVFYTEEDQKPTVDRTINKLRDMGVNVVTEVHPAETFYPAEDYHQDFFNKNPGQAYCNFAIPPKLAKLRKEFNKYMTS</sequence>
<dbReference type="Gene3D" id="3.30.1060.10">
    <property type="entry name" value="Peptide methionine sulphoxide reductase MsrA"/>
    <property type="match status" value="1"/>
</dbReference>
<feature type="active site" evidence="4">
    <location>
        <position position="10"/>
    </location>
</feature>
<comment type="catalytic activity">
    <reaction evidence="3 4">
        <text>[thioredoxin]-disulfide + L-methionine + H2O = L-methionine (S)-S-oxide + [thioredoxin]-dithiol</text>
        <dbReference type="Rhea" id="RHEA:19993"/>
        <dbReference type="Rhea" id="RHEA-COMP:10698"/>
        <dbReference type="Rhea" id="RHEA-COMP:10700"/>
        <dbReference type="ChEBI" id="CHEBI:15377"/>
        <dbReference type="ChEBI" id="CHEBI:29950"/>
        <dbReference type="ChEBI" id="CHEBI:50058"/>
        <dbReference type="ChEBI" id="CHEBI:57844"/>
        <dbReference type="ChEBI" id="CHEBI:58772"/>
        <dbReference type="EC" id="1.8.4.11"/>
    </reaction>
</comment>